<organism evidence="1 2">
    <name type="scientific">Dibothriocephalus latus</name>
    <name type="common">Fish tapeworm</name>
    <name type="synonym">Diphyllobothrium latum</name>
    <dbReference type="NCBI Taxonomy" id="60516"/>
    <lineage>
        <taxon>Eukaryota</taxon>
        <taxon>Metazoa</taxon>
        <taxon>Spiralia</taxon>
        <taxon>Lophotrochozoa</taxon>
        <taxon>Platyhelminthes</taxon>
        <taxon>Cestoda</taxon>
        <taxon>Eucestoda</taxon>
        <taxon>Diphyllobothriidea</taxon>
        <taxon>Diphyllobothriidae</taxon>
        <taxon>Dibothriocephalus</taxon>
    </lineage>
</organism>
<dbReference type="PANTHER" id="PTHR23071">
    <property type="entry name" value="PHOSPHATIDYLINOSITOL GLYCAN"/>
    <property type="match status" value="1"/>
</dbReference>
<dbReference type="InterPro" id="IPR017850">
    <property type="entry name" value="Alkaline_phosphatase_core_sf"/>
</dbReference>
<gene>
    <name evidence="1" type="ORF">DILT_LOCUS18371</name>
</gene>
<evidence type="ECO:0000313" key="1">
    <source>
        <dbReference type="EMBL" id="VDN40886.1"/>
    </source>
</evidence>
<dbReference type="EMBL" id="UYRU01099823">
    <property type="protein sequence ID" value="VDN40886.1"/>
    <property type="molecule type" value="Genomic_DNA"/>
</dbReference>
<dbReference type="AlphaFoldDB" id="A0A3P7RCT1"/>
<evidence type="ECO:0000313" key="2">
    <source>
        <dbReference type="Proteomes" id="UP000281553"/>
    </source>
</evidence>
<dbReference type="GO" id="GO:0006506">
    <property type="term" value="P:GPI anchor biosynthetic process"/>
    <property type="evidence" value="ECO:0007669"/>
    <property type="project" value="InterPro"/>
</dbReference>
<name>A0A3P7RCT1_DIBLA</name>
<dbReference type="GO" id="GO:0051377">
    <property type="term" value="F:mannose-ethanolamine phosphotransferase activity"/>
    <property type="evidence" value="ECO:0007669"/>
    <property type="project" value="TreeGrafter"/>
</dbReference>
<sequence>MTLSGDHGGDSEPELDAAVLFFSPRGFPLLRQFAPNDTPSMAQIDIVPTLAALSGVPIPYSNLGVIEPGILGSYRHLRSAATSNFKQVCSLGRFKSVRIFLLSLASC</sequence>
<dbReference type="Gene3D" id="3.40.720.10">
    <property type="entry name" value="Alkaline Phosphatase, subunit A"/>
    <property type="match status" value="1"/>
</dbReference>
<proteinExistence type="predicted"/>
<dbReference type="GO" id="GO:0005789">
    <property type="term" value="C:endoplasmic reticulum membrane"/>
    <property type="evidence" value="ECO:0007669"/>
    <property type="project" value="TreeGrafter"/>
</dbReference>
<dbReference type="SUPFAM" id="SSF53649">
    <property type="entry name" value="Alkaline phosphatase-like"/>
    <property type="match status" value="1"/>
</dbReference>
<dbReference type="OrthoDB" id="272139at2759"/>
<keyword evidence="2" id="KW-1185">Reference proteome</keyword>
<dbReference type="PANTHER" id="PTHR23071:SF1">
    <property type="entry name" value="GPI ETHANOLAMINE PHOSPHATE TRANSFERASE 3"/>
    <property type="match status" value="1"/>
</dbReference>
<dbReference type="Proteomes" id="UP000281553">
    <property type="component" value="Unassembled WGS sequence"/>
</dbReference>
<accession>A0A3P7RCT1</accession>
<reference evidence="1 2" key="1">
    <citation type="submission" date="2018-11" db="EMBL/GenBank/DDBJ databases">
        <authorList>
            <consortium name="Pathogen Informatics"/>
        </authorList>
    </citation>
    <scope>NUCLEOTIDE SEQUENCE [LARGE SCALE GENOMIC DNA]</scope>
</reference>
<protein>
    <submittedName>
        <fullName evidence="1">Uncharacterized protein</fullName>
    </submittedName>
</protein>
<dbReference type="InterPro" id="IPR039524">
    <property type="entry name" value="PIGO/GPI13"/>
</dbReference>